<feature type="region of interest" description="Disordered" evidence="1">
    <location>
        <begin position="1"/>
        <end position="101"/>
    </location>
</feature>
<feature type="region of interest" description="Disordered" evidence="1">
    <location>
        <begin position="157"/>
        <end position="195"/>
    </location>
</feature>
<feature type="region of interest" description="Disordered" evidence="1">
    <location>
        <begin position="697"/>
        <end position="757"/>
    </location>
</feature>
<feature type="region of interest" description="Disordered" evidence="1">
    <location>
        <begin position="548"/>
        <end position="618"/>
    </location>
</feature>
<feature type="compositionally biased region" description="Low complexity" evidence="1">
    <location>
        <begin position="780"/>
        <end position="790"/>
    </location>
</feature>
<feature type="region of interest" description="Disordered" evidence="1">
    <location>
        <begin position="859"/>
        <end position="938"/>
    </location>
</feature>
<feature type="compositionally biased region" description="Low complexity" evidence="1">
    <location>
        <begin position="35"/>
        <end position="73"/>
    </location>
</feature>
<dbReference type="OrthoDB" id="10259622at2759"/>
<feature type="region of interest" description="Disordered" evidence="1">
    <location>
        <begin position="380"/>
        <end position="433"/>
    </location>
</feature>
<proteinExistence type="predicted"/>
<feature type="region of interest" description="Disordered" evidence="1">
    <location>
        <begin position="1150"/>
        <end position="1215"/>
    </location>
</feature>
<feature type="compositionally biased region" description="Polar residues" evidence="1">
    <location>
        <begin position="582"/>
        <end position="609"/>
    </location>
</feature>
<feature type="region of interest" description="Disordered" evidence="1">
    <location>
        <begin position="779"/>
        <end position="817"/>
    </location>
</feature>
<reference evidence="2" key="1">
    <citation type="journal article" date="2020" name="Stud. Mycol.">
        <title>101 Dothideomycetes genomes: a test case for predicting lifestyles and emergence of pathogens.</title>
        <authorList>
            <person name="Haridas S."/>
            <person name="Albert R."/>
            <person name="Binder M."/>
            <person name="Bloem J."/>
            <person name="Labutti K."/>
            <person name="Salamov A."/>
            <person name="Andreopoulos B."/>
            <person name="Baker S."/>
            <person name="Barry K."/>
            <person name="Bills G."/>
            <person name="Bluhm B."/>
            <person name="Cannon C."/>
            <person name="Castanera R."/>
            <person name="Culley D."/>
            <person name="Daum C."/>
            <person name="Ezra D."/>
            <person name="Gonzalez J."/>
            <person name="Henrissat B."/>
            <person name="Kuo A."/>
            <person name="Liang C."/>
            <person name="Lipzen A."/>
            <person name="Lutzoni F."/>
            <person name="Magnuson J."/>
            <person name="Mondo S."/>
            <person name="Nolan M."/>
            <person name="Ohm R."/>
            <person name="Pangilinan J."/>
            <person name="Park H.-J."/>
            <person name="Ramirez L."/>
            <person name="Alfaro M."/>
            <person name="Sun H."/>
            <person name="Tritt A."/>
            <person name="Yoshinaga Y."/>
            <person name="Zwiers L.-H."/>
            <person name="Turgeon B."/>
            <person name="Goodwin S."/>
            <person name="Spatafora J."/>
            <person name="Crous P."/>
            <person name="Grigoriev I."/>
        </authorList>
    </citation>
    <scope>NUCLEOTIDE SEQUENCE</scope>
    <source>
        <strain evidence="2">ATCC 16933</strain>
    </source>
</reference>
<feature type="compositionally biased region" description="Polar residues" evidence="1">
    <location>
        <begin position="713"/>
        <end position="732"/>
    </location>
</feature>
<accession>A0A6A6P7W3</accession>
<feature type="compositionally biased region" description="Polar residues" evidence="1">
    <location>
        <begin position="904"/>
        <end position="918"/>
    </location>
</feature>
<feature type="region of interest" description="Disordered" evidence="1">
    <location>
        <begin position="486"/>
        <end position="522"/>
    </location>
</feature>
<evidence type="ECO:0000313" key="2">
    <source>
        <dbReference type="EMBL" id="KAF2460106.1"/>
    </source>
</evidence>
<evidence type="ECO:0008006" key="4">
    <source>
        <dbReference type="Google" id="ProtNLM"/>
    </source>
</evidence>
<name>A0A6A6P7W3_9PEZI</name>
<feature type="compositionally biased region" description="Basic and acidic residues" evidence="1">
    <location>
        <begin position="418"/>
        <end position="432"/>
    </location>
</feature>
<feature type="region of interest" description="Disordered" evidence="1">
    <location>
        <begin position="223"/>
        <end position="275"/>
    </location>
</feature>
<protein>
    <recommendedName>
        <fullName evidence="4">Glycoprotease family protein</fullName>
    </recommendedName>
</protein>
<feature type="compositionally biased region" description="Basic residues" evidence="1">
    <location>
        <begin position="90"/>
        <end position="99"/>
    </location>
</feature>
<gene>
    <name evidence="2" type="ORF">BDY21DRAFT_369989</name>
</gene>
<feature type="compositionally biased region" description="Polar residues" evidence="1">
    <location>
        <begin position="502"/>
        <end position="514"/>
    </location>
</feature>
<feature type="compositionally biased region" description="Polar residues" evidence="1">
    <location>
        <begin position="798"/>
        <end position="814"/>
    </location>
</feature>
<organism evidence="2 3">
    <name type="scientific">Lineolata rhizophorae</name>
    <dbReference type="NCBI Taxonomy" id="578093"/>
    <lineage>
        <taxon>Eukaryota</taxon>
        <taxon>Fungi</taxon>
        <taxon>Dikarya</taxon>
        <taxon>Ascomycota</taxon>
        <taxon>Pezizomycotina</taxon>
        <taxon>Dothideomycetes</taxon>
        <taxon>Dothideomycetes incertae sedis</taxon>
        <taxon>Lineolatales</taxon>
        <taxon>Lineolataceae</taxon>
        <taxon>Lineolata</taxon>
    </lineage>
</organism>
<feature type="compositionally biased region" description="Polar residues" evidence="1">
    <location>
        <begin position="12"/>
        <end position="30"/>
    </location>
</feature>
<feature type="compositionally biased region" description="Low complexity" evidence="1">
    <location>
        <begin position="1160"/>
        <end position="1192"/>
    </location>
</feature>
<feature type="compositionally biased region" description="Polar residues" evidence="1">
    <location>
        <begin position="261"/>
        <end position="270"/>
    </location>
</feature>
<feature type="compositionally biased region" description="Gly residues" evidence="1">
    <location>
        <begin position="157"/>
        <end position="166"/>
    </location>
</feature>
<dbReference type="EMBL" id="MU001674">
    <property type="protein sequence ID" value="KAF2460106.1"/>
    <property type="molecule type" value="Genomic_DNA"/>
</dbReference>
<evidence type="ECO:0000256" key="1">
    <source>
        <dbReference type="SAM" id="MobiDB-lite"/>
    </source>
</evidence>
<dbReference type="Proteomes" id="UP000799766">
    <property type="component" value="Unassembled WGS sequence"/>
</dbReference>
<keyword evidence="3" id="KW-1185">Reference proteome</keyword>
<feature type="compositionally biased region" description="Basic and acidic residues" evidence="1">
    <location>
        <begin position="924"/>
        <end position="938"/>
    </location>
</feature>
<sequence>MSIPDSVPPSYESATAPTPATSQNLDSHNALQEWVNNTTGNGAAGATSSGVGGLSSARVAARAAMAKQSASQRRSTHHKPYSLGSAIRQKSLRKGHRARALGSKAGITVDTSVSRHRGGVPKLMFPGSAGTGSPVKLMGAAEKAGFVSLRDLEDGSGNRGGAGGGKWWQVGKPKRKGSAGWKGTRQENGSMPQGDGALENMGDGSGQFRGFKSKTLRAHAIEPTIPDSPTLPGVAGGASKIGSLYPPTGAQPPSPLRKESTSGNTGNTGLSPDRFSLIDVSPSDRPITIGLSIPSEDFSAHARQFDGESGLTPHSGAAGGMTTMDETGRARSDSNTKTPTIVITPATESTEWWDQPEQTLHRPRPTSSIYSRATFQLSSDSAPDYNDVPPVPAIPANHTGEPQRQQEQLRLEGVSQQEQEHEKQERQSRRNTDPFALQSLTNEIAKFKAQQAGAHDSLVTTFEEDNSPEYDKSNYRRTRHASDCTFFEEDGSPQDGFPATPRSRSNSAKESPTTDLAIDTNIPTPRRSRGWWNLITTPFESSTRASFWLGGSSKGSPDSGTPGVPQLPDSSSFSFLKGSPKLCQQVSPPMSPQEKQQQYGGPISPTNKDAVSPGDLPTPDRPFTTDKQIHSDFGAKGNGFDFFESEYRSPAHTIWEEQENEKYFLRPQDNNLPRESWPLSSSARSVSPIEREVPIYLGGGDEERDQRHPRDINGSSSQYVSYSIHGQGNGTKTAPLPPRDSRALIGSSPTDSEIISPLSRDSYASPVLGQASIGTVLAPRSVSRSDVSRSTTPGPTPQLESRAQAKSQPQSEENMPNIVIIANPQEDMRDIELAENPRATRPEISLSQLEAHARNLHVSQGTPNRSHDGPRAFPAPVPPAYTHDRAFAPPYASRPSRNIDAELSRSTAPNHSRRSTTAFPPPPRKPEDHSSEESRIDEKKRKKKKRLCCCGICGIALVGVALVLSLSLTLTHKGGGDNDDSTGGAQWLNLTDYPPIPTGISVVARPDLTESESGCVAPSTLWSCAVPKEMQEDIQPNSPDQPNFKFEIRYENDSSDEVSLQMTTGQNERRGLSPITLAKSVVSKGKLMAREAWMTLASKADPPAPSEEEMRFLGNTTDGIVVPFEGEDTPFYVTFLPTTEDGDEEANLAKRQANDDDDSTSTSRPTATSASATSSRASRTSATPTSASTTRTETPFPSIGDLIPSPSTAPDGRAAPANLLPFPSFQPLRLYNRGRPDEHYGFYTYFDRSIFLKSAALLSGNETDSVPEGQLPADEVGGAARDAAEVRCTWAQTRFRVQIWTRDAGSRPLLAPIPGDEGSGGDPDFQRPGGFAYPVTIALDRHGGGLNQKMVYCYALDERGRPVPDAKKFQLEDRSFGGVAVNPAQGPFGNVSVGLDEGGPGGIDGGTGGCGREHENVRYGEFGTALYYMGQHFTSRCTTLVVAECFYRLVDIAVEGRYLRSSSEDSVIVEKDKTQLLAPR</sequence>
<evidence type="ECO:0000313" key="3">
    <source>
        <dbReference type="Proteomes" id="UP000799766"/>
    </source>
</evidence>
<feature type="compositionally biased region" description="Low complexity" evidence="1">
    <location>
        <begin position="403"/>
        <end position="412"/>
    </location>
</feature>